<dbReference type="GO" id="GO:0032259">
    <property type="term" value="P:methylation"/>
    <property type="evidence" value="ECO:0007669"/>
    <property type="project" value="UniProtKB-KW"/>
</dbReference>
<keyword evidence="1" id="KW-0560">Oxidoreductase</keyword>
<feature type="domain" description="Vanillate O-demethylase oxygenase-like C-terminal catalytic" evidence="2">
    <location>
        <begin position="41"/>
        <end position="212"/>
    </location>
</feature>
<dbReference type="KEGG" id="lab:LA76x_0497"/>
<dbReference type="Proteomes" id="UP000060787">
    <property type="component" value="Chromosome"/>
</dbReference>
<name>A0A0S2F529_LYSAN</name>
<dbReference type="Gene3D" id="3.90.380.10">
    <property type="entry name" value="Naphthalene 1,2-dioxygenase Alpha Subunit, Chain A, domain 1"/>
    <property type="match status" value="1"/>
</dbReference>
<protein>
    <submittedName>
        <fullName evidence="3">Putative vanillate O-demethylase oxygenase subunit</fullName>
    </submittedName>
</protein>
<evidence type="ECO:0000259" key="2">
    <source>
        <dbReference type="Pfam" id="PF19112"/>
    </source>
</evidence>
<keyword evidence="3" id="KW-0808">Transferase</keyword>
<keyword evidence="4" id="KW-1185">Reference proteome</keyword>
<sequence>MERYGLVWTCLGTSPSPFPELSTDWDDPAFRKVTPDPVPIAASAGRQVEGFIDVAHFAHVHTTTFADPANTAVPAYSVQVDEDGLRFDYCSTVSNYAVGSGMTAQDFVWRRSFDVRLPYLAHLTVHFPNGRLNILNGASPVASDRSVLFSPVCFDFEIGTDEAVKDFNARIFAEDRLMVENQQPRHLPLEAAEASFAADLASVYYRRLLRQMGLSTA</sequence>
<dbReference type="InterPro" id="IPR044043">
    <property type="entry name" value="VanA_C_cat"/>
</dbReference>
<gene>
    <name evidence="3" type="ORF">LA76x_0497</name>
</gene>
<dbReference type="AlphaFoldDB" id="A0A0S2F529"/>
<keyword evidence="3" id="KW-0489">Methyltransferase</keyword>
<dbReference type="GO" id="GO:0008168">
    <property type="term" value="F:methyltransferase activity"/>
    <property type="evidence" value="ECO:0007669"/>
    <property type="project" value="UniProtKB-KW"/>
</dbReference>
<dbReference type="GO" id="GO:0016491">
    <property type="term" value="F:oxidoreductase activity"/>
    <property type="evidence" value="ECO:0007669"/>
    <property type="project" value="UniProtKB-KW"/>
</dbReference>
<reference evidence="3 4" key="1">
    <citation type="journal article" date="2015" name="BMC Genomics">
        <title>Comparative genomics and metabolic profiling of the genus Lysobacter.</title>
        <authorList>
            <person name="de Bruijn I."/>
            <person name="Cheng X."/>
            <person name="de Jager V."/>
            <person name="Exposito R.G."/>
            <person name="Watrous J."/>
            <person name="Patel N."/>
            <person name="Postma J."/>
            <person name="Dorrestein P.C."/>
            <person name="Kobayashi D."/>
            <person name="Raaijmakers J.M."/>
        </authorList>
    </citation>
    <scope>NUCLEOTIDE SEQUENCE [LARGE SCALE GENOMIC DNA]</scope>
    <source>
        <strain evidence="3 4">76</strain>
    </source>
</reference>
<accession>A0A0S2F529</accession>
<dbReference type="SUPFAM" id="SSF55961">
    <property type="entry name" value="Bet v1-like"/>
    <property type="match status" value="1"/>
</dbReference>
<dbReference type="STRING" id="84531.LA76x_0497"/>
<dbReference type="EMBL" id="CP011129">
    <property type="protein sequence ID" value="ALN78658.1"/>
    <property type="molecule type" value="Genomic_DNA"/>
</dbReference>
<evidence type="ECO:0000313" key="3">
    <source>
        <dbReference type="EMBL" id="ALN78658.1"/>
    </source>
</evidence>
<dbReference type="Pfam" id="PF19112">
    <property type="entry name" value="VanA_C"/>
    <property type="match status" value="1"/>
</dbReference>
<organism evidence="3 4">
    <name type="scientific">Lysobacter antibioticus</name>
    <dbReference type="NCBI Taxonomy" id="84531"/>
    <lineage>
        <taxon>Bacteria</taxon>
        <taxon>Pseudomonadati</taxon>
        <taxon>Pseudomonadota</taxon>
        <taxon>Gammaproteobacteria</taxon>
        <taxon>Lysobacterales</taxon>
        <taxon>Lysobacteraceae</taxon>
        <taxon>Lysobacter</taxon>
    </lineage>
</organism>
<dbReference type="PATRIC" id="fig|84531.8.peg.518"/>
<dbReference type="eggNOG" id="COG4638">
    <property type="taxonomic scope" value="Bacteria"/>
</dbReference>
<evidence type="ECO:0000256" key="1">
    <source>
        <dbReference type="ARBA" id="ARBA00023002"/>
    </source>
</evidence>
<proteinExistence type="predicted"/>
<evidence type="ECO:0000313" key="4">
    <source>
        <dbReference type="Proteomes" id="UP000060787"/>
    </source>
</evidence>